<gene>
    <name evidence="8" type="ORF">GGQ57_005161</name>
</gene>
<dbReference type="EMBL" id="JACHOC010000015">
    <property type="protein sequence ID" value="MBB4625209.1"/>
    <property type="molecule type" value="Genomic_DNA"/>
</dbReference>
<proteinExistence type="inferred from homology"/>
<evidence type="ECO:0000259" key="7">
    <source>
        <dbReference type="PROSITE" id="PS51900"/>
    </source>
</evidence>
<protein>
    <submittedName>
        <fullName evidence="8">Integrase</fullName>
    </submittedName>
</protein>
<dbReference type="InterPro" id="IPR013762">
    <property type="entry name" value="Integrase-like_cat_sf"/>
</dbReference>
<accession>A0ABR6KUP7</accession>
<comment type="similarity">
    <text evidence="1">Belongs to the 'phage' integrase family.</text>
</comment>
<feature type="domain" description="Tyr recombinase" evidence="6">
    <location>
        <begin position="119"/>
        <end position="300"/>
    </location>
</feature>
<dbReference type="PANTHER" id="PTHR30349:SF64">
    <property type="entry name" value="PROPHAGE INTEGRASE INTD-RELATED"/>
    <property type="match status" value="1"/>
</dbReference>
<dbReference type="Proteomes" id="UP000533637">
    <property type="component" value="Unassembled WGS sequence"/>
</dbReference>
<dbReference type="CDD" id="cd01185">
    <property type="entry name" value="INTN1_C_like"/>
    <property type="match status" value="1"/>
</dbReference>
<dbReference type="Gene3D" id="1.10.150.130">
    <property type="match status" value="1"/>
</dbReference>
<keyword evidence="9" id="KW-1185">Reference proteome</keyword>
<evidence type="ECO:0000259" key="6">
    <source>
        <dbReference type="PROSITE" id="PS51898"/>
    </source>
</evidence>
<dbReference type="PROSITE" id="PS51898">
    <property type="entry name" value="TYR_RECOMBINASE"/>
    <property type="match status" value="1"/>
</dbReference>
<evidence type="ECO:0000256" key="3">
    <source>
        <dbReference type="ARBA" id="ARBA00023125"/>
    </source>
</evidence>
<name>A0ABR6KUP7_9BACT</name>
<dbReference type="RefSeq" id="WP_183672512.1">
    <property type="nucleotide sequence ID" value="NZ_BMPB01000023.1"/>
</dbReference>
<evidence type="ECO:0000256" key="4">
    <source>
        <dbReference type="ARBA" id="ARBA00023172"/>
    </source>
</evidence>
<reference evidence="8 9" key="1">
    <citation type="submission" date="2020-08" db="EMBL/GenBank/DDBJ databases">
        <title>Genomic Encyclopedia of Type Strains, Phase IV (KMG-IV): sequencing the most valuable type-strain genomes for metagenomic binning, comparative biology and taxonomic classification.</title>
        <authorList>
            <person name="Goeker M."/>
        </authorList>
    </citation>
    <scope>NUCLEOTIDE SEQUENCE [LARGE SCALE GENOMIC DNA]</scope>
    <source>
        <strain evidence="8 9">DSM 102983</strain>
    </source>
</reference>
<evidence type="ECO:0000256" key="1">
    <source>
        <dbReference type="ARBA" id="ARBA00008857"/>
    </source>
</evidence>
<dbReference type="Pfam" id="PF00589">
    <property type="entry name" value="Phage_integrase"/>
    <property type="match status" value="1"/>
</dbReference>
<dbReference type="PANTHER" id="PTHR30349">
    <property type="entry name" value="PHAGE INTEGRASE-RELATED"/>
    <property type="match status" value="1"/>
</dbReference>
<dbReference type="InterPro" id="IPR044068">
    <property type="entry name" value="CB"/>
</dbReference>
<dbReference type="InterPro" id="IPR010998">
    <property type="entry name" value="Integrase_recombinase_N"/>
</dbReference>
<feature type="domain" description="Core-binding (CB)" evidence="7">
    <location>
        <begin position="14"/>
        <end position="97"/>
    </location>
</feature>
<comment type="caution">
    <text evidence="8">The sequence shown here is derived from an EMBL/GenBank/DDBJ whole genome shotgun (WGS) entry which is preliminary data.</text>
</comment>
<evidence type="ECO:0000256" key="5">
    <source>
        <dbReference type="PROSITE-ProRule" id="PRU01248"/>
    </source>
</evidence>
<keyword evidence="3 5" id="KW-0238">DNA-binding</keyword>
<evidence type="ECO:0000313" key="9">
    <source>
        <dbReference type="Proteomes" id="UP000533637"/>
    </source>
</evidence>
<evidence type="ECO:0000256" key="2">
    <source>
        <dbReference type="ARBA" id="ARBA00022908"/>
    </source>
</evidence>
<keyword evidence="2" id="KW-0229">DNA integration</keyword>
<dbReference type="SUPFAM" id="SSF56349">
    <property type="entry name" value="DNA breaking-rejoining enzymes"/>
    <property type="match status" value="1"/>
</dbReference>
<dbReference type="InterPro" id="IPR002104">
    <property type="entry name" value="Integrase_catalytic"/>
</dbReference>
<dbReference type="InterPro" id="IPR025269">
    <property type="entry name" value="SAM-like_dom"/>
</dbReference>
<dbReference type="Pfam" id="PF13102">
    <property type="entry name" value="Phage_int_SAM_5"/>
    <property type="match status" value="1"/>
</dbReference>
<dbReference type="PROSITE" id="PS51900">
    <property type="entry name" value="CB"/>
    <property type="match status" value="1"/>
</dbReference>
<keyword evidence="4" id="KW-0233">DNA recombination</keyword>
<dbReference type="InterPro" id="IPR050090">
    <property type="entry name" value="Tyrosine_recombinase_XerCD"/>
</dbReference>
<evidence type="ECO:0000313" key="8">
    <source>
        <dbReference type="EMBL" id="MBB4625209.1"/>
    </source>
</evidence>
<organism evidence="8 9">
    <name type="scientific">Parabacteroides faecis</name>
    <dbReference type="NCBI Taxonomy" id="1217282"/>
    <lineage>
        <taxon>Bacteria</taxon>
        <taxon>Pseudomonadati</taxon>
        <taxon>Bacteroidota</taxon>
        <taxon>Bacteroidia</taxon>
        <taxon>Bacteroidales</taxon>
        <taxon>Tannerellaceae</taxon>
        <taxon>Parabacteroides</taxon>
    </lineage>
</organism>
<sequence>MAITKENNQKKKGLFLHEYVGRRAESKRLMGKDSTADLYQAAGHHFFVFQGNRDIRVCDVTATQVNDFQAYLQAKGLKINTINSYLSSLRAIYNAAFDDKPFKRKLHPFHKLRLKRDMTVKKPLSDQQVKKMATADFRDRPDLTLATDLALFSFMAYGMPFVDMVHLTRKNIHGQAIVYNRHKTGIEIRVEITSGMWQMIRKYESSGSDYLFPVMFASATYQQYKSMLSAHNETLKQVGQLLGIHNNLTSYVMRYTWASEARRLHVDIAVISQALGHTNEKTTRGYFNRLDQPELDQANRKITNPICKILSDKQKRINWRGVEATYL</sequence>
<dbReference type="Gene3D" id="1.10.443.10">
    <property type="entry name" value="Intergrase catalytic core"/>
    <property type="match status" value="1"/>
</dbReference>
<dbReference type="InterPro" id="IPR011010">
    <property type="entry name" value="DNA_brk_join_enz"/>
</dbReference>